<dbReference type="InterPro" id="IPR050688">
    <property type="entry name" value="Zinc_finger/UBP_domain"/>
</dbReference>
<feature type="compositionally biased region" description="Polar residues" evidence="6">
    <location>
        <begin position="1904"/>
        <end position="1913"/>
    </location>
</feature>
<dbReference type="GO" id="GO:0008270">
    <property type="term" value="F:zinc ion binding"/>
    <property type="evidence" value="ECO:0007669"/>
    <property type="project" value="UniProtKB-KW"/>
</dbReference>
<keyword evidence="3 5" id="KW-0863">Zinc-finger</keyword>
<feature type="region of interest" description="Disordered" evidence="6">
    <location>
        <begin position="807"/>
        <end position="845"/>
    </location>
</feature>
<feature type="region of interest" description="Disordered" evidence="6">
    <location>
        <begin position="289"/>
        <end position="324"/>
    </location>
</feature>
<dbReference type="InParanoid" id="A0A672IM69"/>
<feature type="region of interest" description="Disordered" evidence="6">
    <location>
        <begin position="1"/>
        <end position="45"/>
    </location>
</feature>
<accession>A0A672IM69</accession>
<feature type="region of interest" description="Disordered" evidence="6">
    <location>
        <begin position="1465"/>
        <end position="1542"/>
    </location>
</feature>
<evidence type="ECO:0000256" key="5">
    <source>
        <dbReference type="PROSITE-ProRule" id="PRU00042"/>
    </source>
</evidence>
<evidence type="ECO:0000256" key="6">
    <source>
        <dbReference type="SAM" id="MobiDB-lite"/>
    </source>
</evidence>
<dbReference type="Ensembl" id="ENSSFAT00005044439.1">
    <property type="protein sequence ID" value="ENSSFAP00005042893.1"/>
    <property type="gene ID" value="ENSSFAG00005021266.1"/>
</dbReference>
<feature type="compositionally biased region" description="Acidic residues" evidence="6">
    <location>
        <begin position="1991"/>
        <end position="2008"/>
    </location>
</feature>
<dbReference type="Gene3D" id="3.30.160.60">
    <property type="entry name" value="Classic Zinc Finger"/>
    <property type="match status" value="6"/>
</dbReference>
<protein>
    <submittedName>
        <fullName evidence="8">Zinc finger protein 462-like</fullName>
    </submittedName>
</protein>
<feature type="region of interest" description="Disordered" evidence="6">
    <location>
        <begin position="1960"/>
        <end position="2075"/>
    </location>
</feature>
<keyword evidence="9" id="KW-1185">Reference proteome</keyword>
<dbReference type="OMA" id="ERGYMCK"/>
<dbReference type="PANTHER" id="PTHR24403:SF67">
    <property type="entry name" value="FI01116P-RELATED"/>
    <property type="match status" value="1"/>
</dbReference>
<dbReference type="SMART" id="SM00355">
    <property type="entry name" value="ZnF_C2H2"/>
    <property type="match status" value="28"/>
</dbReference>
<feature type="compositionally biased region" description="Polar residues" evidence="6">
    <location>
        <begin position="1"/>
        <end position="13"/>
    </location>
</feature>
<feature type="region of interest" description="Disordered" evidence="6">
    <location>
        <begin position="57"/>
        <end position="131"/>
    </location>
</feature>
<dbReference type="PROSITE" id="PS50157">
    <property type="entry name" value="ZINC_FINGER_C2H2_2"/>
    <property type="match status" value="4"/>
</dbReference>
<dbReference type="InterPro" id="IPR059059">
    <property type="entry name" value="Znf-C2H2_7th_ZNF462"/>
</dbReference>
<evidence type="ECO:0000256" key="3">
    <source>
        <dbReference type="ARBA" id="ARBA00022771"/>
    </source>
</evidence>
<feature type="compositionally biased region" description="Basic and acidic residues" evidence="6">
    <location>
        <begin position="2060"/>
        <end position="2075"/>
    </location>
</feature>
<dbReference type="GO" id="GO:0005634">
    <property type="term" value="C:nucleus"/>
    <property type="evidence" value="ECO:0007669"/>
    <property type="project" value="TreeGrafter"/>
</dbReference>
<feature type="compositionally biased region" description="Polar residues" evidence="6">
    <location>
        <begin position="113"/>
        <end position="129"/>
    </location>
</feature>
<dbReference type="FunFam" id="3.30.160.60:FF:000655">
    <property type="entry name" value="Zinc finger protein 462"/>
    <property type="match status" value="1"/>
</dbReference>
<organism evidence="8 9">
    <name type="scientific">Salarias fasciatus</name>
    <name type="common">Jewelled blenny</name>
    <name type="synonym">Blennius fasciatus</name>
    <dbReference type="NCBI Taxonomy" id="181472"/>
    <lineage>
        <taxon>Eukaryota</taxon>
        <taxon>Metazoa</taxon>
        <taxon>Chordata</taxon>
        <taxon>Craniata</taxon>
        <taxon>Vertebrata</taxon>
        <taxon>Euteleostomi</taxon>
        <taxon>Actinopterygii</taxon>
        <taxon>Neopterygii</taxon>
        <taxon>Teleostei</taxon>
        <taxon>Neoteleostei</taxon>
        <taxon>Acanthomorphata</taxon>
        <taxon>Ovalentaria</taxon>
        <taxon>Blenniimorphae</taxon>
        <taxon>Blenniiformes</taxon>
        <taxon>Blennioidei</taxon>
        <taxon>Blenniidae</taxon>
        <taxon>Salariinae</taxon>
        <taxon>Salarias</taxon>
    </lineage>
</organism>
<feature type="region of interest" description="Disordered" evidence="6">
    <location>
        <begin position="1889"/>
        <end position="1917"/>
    </location>
</feature>
<feature type="domain" description="C2H2-type" evidence="7">
    <location>
        <begin position="1542"/>
        <end position="1565"/>
    </location>
</feature>
<evidence type="ECO:0000256" key="1">
    <source>
        <dbReference type="ARBA" id="ARBA00022723"/>
    </source>
</evidence>
<feature type="compositionally biased region" description="Polar residues" evidence="6">
    <location>
        <begin position="2009"/>
        <end position="2019"/>
    </location>
</feature>
<feature type="compositionally biased region" description="Basic and acidic residues" evidence="6">
    <location>
        <begin position="2140"/>
        <end position="2153"/>
    </location>
</feature>
<evidence type="ECO:0000313" key="8">
    <source>
        <dbReference type="Ensembl" id="ENSSFAP00005042893.1"/>
    </source>
</evidence>
<dbReference type="PANTHER" id="PTHR24403">
    <property type="entry name" value="ZINC FINGER PROTEIN"/>
    <property type="match status" value="1"/>
</dbReference>
<keyword evidence="1" id="KW-0479">Metal-binding</keyword>
<gene>
    <name evidence="8" type="primary">LOC115398616</name>
</gene>
<dbReference type="InterPro" id="IPR036236">
    <property type="entry name" value="Znf_C2H2_sf"/>
</dbReference>
<feature type="compositionally biased region" description="Basic and acidic residues" evidence="6">
    <location>
        <begin position="2161"/>
        <end position="2180"/>
    </location>
</feature>
<dbReference type="PROSITE" id="PS00028">
    <property type="entry name" value="ZINC_FINGER_C2H2_1"/>
    <property type="match status" value="8"/>
</dbReference>
<evidence type="ECO:0000313" key="9">
    <source>
        <dbReference type="Proteomes" id="UP000472267"/>
    </source>
</evidence>
<feature type="compositionally biased region" description="Polar residues" evidence="6">
    <location>
        <begin position="57"/>
        <end position="76"/>
    </location>
</feature>
<evidence type="ECO:0000259" key="7">
    <source>
        <dbReference type="PROSITE" id="PS50157"/>
    </source>
</evidence>
<proteinExistence type="predicted"/>
<feature type="domain" description="C2H2-type" evidence="7">
    <location>
        <begin position="200"/>
        <end position="228"/>
    </location>
</feature>
<evidence type="ECO:0000256" key="2">
    <source>
        <dbReference type="ARBA" id="ARBA00022737"/>
    </source>
</evidence>
<feature type="compositionally biased region" description="Low complexity" evidence="6">
    <location>
        <begin position="823"/>
        <end position="836"/>
    </location>
</feature>
<dbReference type="InterPro" id="IPR013087">
    <property type="entry name" value="Znf_C2H2_type"/>
</dbReference>
<feature type="compositionally biased region" description="Polar residues" evidence="6">
    <location>
        <begin position="2106"/>
        <end position="2116"/>
    </location>
</feature>
<feature type="domain" description="C2H2-type" evidence="7">
    <location>
        <begin position="2219"/>
        <end position="2243"/>
    </location>
</feature>
<dbReference type="GO" id="GO:0045944">
    <property type="term" value="P:positive regulation of transcription by RNA polymerase II"/>
    <property type="evidence" value="ECO:0007669"/>
    <property type="project" value="TreeGrafter"/>
</dbReference>
<dbReference type="InterPro" id="IPR059058">
    <property type="entry name" value="Znf-C2H2_ZNF462"/>
</dbReference>
<feature type="region of interest" description="Disordered" evidence="6">
    <location>
        <begin position="693"/>
        <end position="717"/>
    </location>
</feature>
<feature type="compositionally biased region" description="Basic and acidic residues" evidence="6">
    <location>
        <begin position="693"/>
        <end position="706"/>
    </location>
</feature>
<dbReference type="SUPFAM" id="SSF57667">
    <property type="entry name" value="beta-beta-alpha zinc fingers"/>
    <property type="match status" value="2"/>
</dbReference>
<feature type="region of interest" description="Disordered" evidence="6">
    <location>
        <begin position="870"/>
        <end position="892"/>
    </location>
</feature>
<feature type="region of interest" description="Disordered" evidence="6">
    <location>
        <begin position="2088"/>
        <end position="2214"/>
    </location>
</feature>
<feature type="region of interest" description="Disordered" evidence="6">
    <location>
        <begin position="372"/>
        <end position="452"/>
    </location>
</feature>
<dbReference type="Pfam" id="PF23075">
    <property type="entry name" value="zf-C2H2_ZNF462_11"/>
    <property type="match status" value="2"/>
</dbReference>
<dbReference type="Pfam" id="PF23225">
    <property type="entry name" value="zf-C2H2_7th_ZNF462"/>
    <property type="match status" value="2"/>
</dbReference>
<feature type="compositionally biased region" description="Polar residues" evidence="6">
    <location>
        <begin position="2123"/>
        <end position="2135"/>
    </location>
</feature>
<dbReference type="Proteomes" id="UP000472267">
    <property type="component" value="Unassembled WGS sequence"/>
</dbReference>
<feature type="compositionally biased region" description="Polar residues" evidence="6">
    <location>
        <begin position="302"/>
        <end position="324"/>
    </location>
</feature>
<feature type="domain" description="C2H2-type" evidence="7">
    <location>
        <begin position="1821"/>
        <end position="1848"/>
    </location>
</feature>
<keyword evidence="4" id="KW-0862">Zinc</keyword>
<reference evidence="8" key="2">
    <citation type="submission" date="2025-09" db="UniProtKB">
        <authorList>
            <consortium name="Ensembl"/>
        </authorList>
    </citation>
    <scope>IDENTIFICATION</scope>
</reference>
<sequence>MQTITKFFVTTSKSTRKSANTDDTKSTLILQEKSSSSNPSSNGVLQVNAKSSIDINTVSPHSSLQNDSLWTATLNKPKTKKESEEELPNSVGKRTSSDASGGGSVKKAKLTTEDTTPTQNEDTSESKTCNSRDFSFELSEDESEKKGNPANADSTVHFCKHCDYSDVGIRGMSNHYKSNHPYVRYNSIYIQDPSDESAMFRCMECPVEFLSTTLLKRHYKEKHPDAPNVFTKKTSELNLAFKCFLCKFTTSALKNLKEHHDRKHPNHVVGNSLSYCRYTVTGCTEMSSQLSKQKNPKAEKLSPQNGSSSHLKVKSTPLSQQPTSKGKGVFLFKCNNCTFSHKSVVVMHVHYEKSHPEKDMTIDKIKQLARFTPQATQPMHEKSANSETALEESTPFRSPSNPSKKHKTELSSQKHIRLSFNTCQRKSKSPGDDMGKSLKKKKKQSIKQDTKITLDEHNLPSQSIQTFYCPICPYESNNLKSVVGHQNAKHFRDAVASSDAICEYSAEMQKKKAESKAETSEIIPSPRSETDEQVVGWCEADDTAAANQFEDHAYADPEKLFYCSQCNYANPLVKGILNHQVRLHVGCVTTMESIIQYTALVRKEIQRTKSQPKELPFSTQLPFPLIRKSDRYKLFCHLCNYRHVGMTQVIRHYSKVHRGYGNRTQVKMYTSMVLRQAGKSFVKATVHKEISEGSLKKARMEKEAKLPKTSSGKSPPQRMLSCSKCSYSAQYVYLLRRHLAKAHDEKHLVSEILNMCFKQGALQSGYHCELCLFTHENGPVLFKHYREQHPDRKLSLNYVLTQLRIGPPTSARENKKPEVANTDVASDADSDGSSPSEQTETKTFPCSECSFQGSSLSSVIQHFRTDHPWTDRRSQAEVSESHPPFDSFQEPLDCERLIDEGEEEDEEEGEGEGSSSRVFKCPFCPAVLNTHHGLNTHCGLKHQKDLNNAVESTKKVKTRMRVFKCQHCAYVNTMHQGAVSHIQRKHSDQTASPSSLHADLTKLQSLDMLKRHPSGMLKFSAYMCMTCSLLCRTATRLERHVQEHCGTAVDTAQSSLKAASKPPIKCKILLPKVHAQKLKISKAFLSKKVHSVVRCQHCPYICTTSIKLKQHVRVQHNNKYAISNGSLHRCVLCSKKYFTRKNLAGHYVMKHGKDAYLTHFVPVYMQPKQKHSESSTSTEEGQLQVYKCLVCSYVNLSPHGTLTHCQMKHPKVTVKADMLQTDKIPLSSMGSRNGKYSKQGGYRCKKCPQISTSSAKYKLHCQNHCRGALERPDKPKNGAPLKFQSSTALGVDIKDEMSQVEVGALQNPPSGACETNSPESQATQTKSKIFACHMCSYRGSYRRYLYAHYKHFHKLETDVVLKLLQKYNKQKLLETSVKFESLKCEDSEPEEVSHDKCVKCPDLRFDTPSLLLEHYCAVHRSDVKMDFDVISTGEKKKSTGLYTCNHCVRQLNGIRKLSIHMNNHRKVKKEEAKRRASLQQSAPDPSSVEPAVENELPGLESVEQSTQKSATPVHLAGLPASPVKSSSGVDDMKQSENRNKRHACKQCGRSFMSPKVLLSHERSHSTVAAIKNFGNLFKTTLDSSFSKYIIYKSGHTRPFACSICTYRTTVLGLWWSHFQKAHRDVILVQNKAVHSVEAGEESVETMDTEPPELLKQTDSWTDPGDKPAAAENSLYLEHPDVRRQLNHYNLMAQRKAEAQEQESRLCTDSLLRCELCSFNTEHLSSIRRHYMNRHGKKMTRCKQCDFFSESRKVLEMHVAMSHSTCQSVPTHQKDLCCPFCLYQTKNKNNMIDHIDLHRDNRVAPIEVRRPELSRYLRGVVFRCHKCTFMSGSAENLRLHMARHDDVRPYKCRLCFFDCTQLSDLEAHLSDKHQVMRNHELVGQVSLDQLEARSGQSADAEDGPLSNSELCSNHSGDEEMEDLLTDCGDVQQAGSRSQGQEGGGGSPVEEILLDIHTTELQKHEPDPQAGISSPRGQSSEDRNTSQLCVSPESEERDQAEPQGNEDGETDGSSPAYSNTADGGENAEAQRSLNIEASVEDNILRNILDLDMDSSGCRTHRKSDPEKAEPDPRVGDEHCSVAQTLNYAAPALAKMNETPANDIRARKSLNSKAQTSPPSILPKQPSLSLEESFQTSVLEEEQSGRKSDDVPDPCREMPVLENEYLKDKIRLLESSEGEKDSDPLLLEQEGDGKMSDEEDAKSCQEPETPDDELQDKTMPAYTCELCGRKLASSSELKLHVVRHGM</sequence>
<reference evidence="8" key="1">
    <citation type="submission" date="2025-08" db="UniProtKB">
        <authorList>
            <consortium name="Ensembl"/>
        </authorList>
    </citation>
    <scope>IDENTIFICATION</scope>
</reference>
<evidence type="ECO:0000256" key="4">
    <source>
        <dbReference type="ARBA" id="ARBA00022833"/>
    </source>
</evidence>
<feature type="compositionally biased region" description="Basic and acidic residues" evidence="6">
    <location>
        <begin position="2188"/>
        <end position="2202"/>
    </location>
</feature>
<keyword evidence="2" id="KW-0677">Repeat</keyword>
<name>A0A672IM69_SALFA</name>